<dbReference type="NCBIfam" id="NF012200">
    <property type="entry name" value="choice_anch_D"/>
    <property type="match status" value="1"/>
</dbReference>
<dbReference type="Proteomes" id="UP001301731">
    <property type="component" value="Chromosome"/>
</dbReference>
<comment type="subcellular location">
    <subcellularLocation>
        <location evidence="1">Cytoplasm</location>
    </subcellularLocation>
</comment>
<dbReference type="SUPFAM" id="SSF110296">
    <property type="entry name" value="Oligoxyloglucan reducing end-specific cellobiohydrolase"/>
    <property type="match status" value="4"/>
</dbReference>
<reference evidence="4 5" key="1">
    <citation type="submission" date="2023-10" db="EMBL/GenBank/DDBJ databases">
        <title>The genome sequence of Streptomyces sp. HUAS YS2.</title>
        <authorList>
            <person name="Mo P."/>
        </authorList>
    </citation>
    <scope>NUCLEOTIDE SEQUENCE [LARGE SCALE GENOMIC DNA]</scope>
    <source>
        <strain evidence="4 5">HUAS YS2</strain>
    </source>
</reference>
<name>A0ABZ0LK97_9ACTN</name>
<feature type="domain" description="Abnormal spindle-like microcephaly-associated protein ASH" evidence="3">
    <location>
        <begin position="1034"/>
        <end position="1123"/>
    </location>
</feature>
<dbReference type="InterPro" id="IPR015943">
    <property type="entry name" value="WD40/YVTN_repeat-like_dom_sf"/>
</dbReference>
<dbReference type="InterPro" id="IPR031549">
    <property type="entry name" value="ASH"/>
</dbReference>
<dbReference type="Gene3D" id="2.130.10.10">
    <property type="entry name" value="YVTN repeat-like/Quinoprotein amine dehydrogenase"/>
    <property type="match status" value="4"/>
</dbReference>
<accession>A0ABZ0LK97</accession>
<gene>
    <name evidence="4" type="ORF">R2D22_00315</name>
</gene>
<proteinExistence type="predicted"/>
<evidence type="ECO:0000259" key="3">
    <source>
        <dbReference type="Pfam" id="PF15780"/>
    </source>
</evidence>
<evidence type="ECO:0000313" key="4">
    <source>
        <dbReference type="EMBL" id="WOX19928.1"/>
    </source>
</evidence>
<sequence>MTQHAAIEIAIRARLHEARRLARARADGEFDREAWLEALQQVEGLERDAMQLRIAGFGGGVAGSAPLVAAQWRQVGPAPMRQPLGGGPAPVAGRVYDVAVDPRGSSDKTLYAATLGGIWKSLDSGATWAPKTDRLPWTQMGAVELDPVNPDIVYAGGTFAPGPSLFRSVDGGETWSTIGGAAMLGQSVVRIVLPAPGVVLVGTFINGVYRSVNDGANFGNNVGAYNNNAPILGGLLTDLHLHTTKPTTVYACMRGQGIFESTDSGATFPTNLFANPGAPAAGTYLTVTMAQSTKPADHTMYATASTQSAWVGLFKSTNDGHNWKLKPAAAAPAIGAQFGFDQTVGVDPQDARRVYLGFLELHLSTDGGDSFAPGSVTGGKVHVDHHAITFSPQSHWGAAPTRLYVGTDGGTAVSGDGGSTWTNLNEGVSTILVGMGSLDIGRHSAVNNGYGYAGSQDNGTAQRAPGMPGNDWRHRLGGDGGWVAVDPFAPLSVHATVNSYYQHSTDGGATWTSAAGMTPGVHAIAVDPGDGSRVYAAGGPHGDWGPQLLQSTDHGASFTSIHTFPEGILSIAPVYGSGGASVWVGLMDGSMWRTDNALMGTGSTWNSYSTGLPGGRGVTSIAVDPFSAQRVMAGYWGASGIAPPNRSQHVYLTTNNGLTWVDASGTDGSPTTNLPDLPVYSVAMDPGSSNGLSGIATSGSVIVAVGLFGTVLTSTDGLAWTARVSDAYNTLADVVWTGSQFVAVGLDGAILTSPDGIVWTTRKAGPSSEALQGVAWSGAVLVVTSASYGTVYRSTDGVSWISVHDAAAQALLAITWGNGQFVAVGYSGTVVTSPDGLTWTAHATPTTANLVSVAWSGTQYVATGTGTILTSPDGSTWTARVSPTPDQITEVAWSGVRFVGTVNSGKVVTSTDGVTWTLQPTGSAYRLSAILWTGSQFIAVGDFGTVLTSADGTAWADHSVPVVPPALICGNETGVLFSIDDGATWRVLGVGLPAASCMSLALDWSRTPSLLRVGTNGRSVFELVTSVGPRVAVVSNLAFGKVAVNGSANLVAKVFNAGSTPLGVTGFTRASGSPAFALTAGGPGFPFTLQPGQEQDLTVRFQPTTAGIATAVFRLTSNDPGTPAVSVPMSGTGK</sequence>
<dbReference type="Pfam" id="PF15780">
    <property type="entry name" value="ASH"/>
    <property type="match status" value="1"/>
</dbReference>
<evidence type="ECO:0000256" key="1">
    <source>
        <dbReference type="ARBA" id="ARBA00004496"/>
    </source>
</evidence>
<dbReference type="Gene3D" id="2.60.40.10">
    <property type="entry name" value="Immunoglobulins"/>
    <property type="match status" value="1"/>
</dbReference>
<dbReference type="EMBL" id="CP137573">
    <property type="protein sequence ID" value="WOX19928.1"/>
    <property type="molecule type" value="Genomic_DNA"/>
</dbReference>
<dbReference type="RefSeq" id="WP_318100006.1">
    <property type="nucleotide sequence ID" value="NZ_CP137573.1"/>
</dbReference>
<protein>
    <submittedName>
        <fullName evidence="4">Choice-of-anchor D domain-containing protein</fullName>
    </submittedName>
</protein>
<evidence type="ECO:0000313" key="5">
    <source>
        <dbReference type="Proteomes" id="UP001301731"/>
    </source>
</evidence>
<organism evidence="4 5">
    <name type="scientific">Streptomyces solicathayae</name>
    <dbReference type="NCBI Taxonomy" id="3081768"/>
    <lineage>
        <taxon>Bacteria</taxon>
        <taxon>Bacillati</taxon>
        <taxon>Actinomycetota</taxon>
        <taxon>Actinomycetes</taxon>
        <taxon>Kitasatosporales</taxon>
        <taxon>Streptomycetaceae</taxon>
        <taxon>Streptomyces</taxon>
    </lineage>
</organism>
<dbReference type="InterPro" id="IPR013783">
    <property type="entry name" value="Ig-like_fold"/>
</dbReference>
<keyword evidence="2" id="KW-0963">Cytoplasm</keyword>
<keyword evidence="5" id="KW-1185">Reference proteome</keyword>
<evidence type="ECO:0000256" key="2">
    <source>
        <dbReference type="ARBA" id="ARBA00022490"/>
    </source>
</evidence>